<comment type="pathway">
    <text evidence="2">Protein modification; protein glycosylation.</text>
</comment>
<dbReference type="GO" id="GO:0005783">
    <property type="term" value="C:endoplasmic reticulum"/>
    <property type="evidence" value="ECO:0007669"/>
    <property type="project" value="TreeGrafter"/>
</dbReference>
<keyword evidence="4 10" id="KW-0479">Metal-binding</keyword>
<evidence type="ECO:0000313" key="14">
    <source>
        <dbReference type="EMBL" id="KAJ7230485.1"/>
    </source>
</evidence>
<comment type="caution">
    <text evidence="14">The sequence shown here is derived from an EMBL/GenBank/DDBJ whole genome shotgun (WGS) entry which is preliminary data.</text>
</comment>
<proteinExistence type="inferred from homology"/>
<keyword evidence="13" id="KW-0472">Membrane</keyword>
<evidence type="ECO:0000256" key="13">
    <source>
        <dbReference type="SAM" id="Phobius"/>
    </source>
</evidence>
<feature type="binding site" evidence="10">
    <location>
        <position position="555"/>
    </location>
    <ligand>
        <name>Ca(2+)</name>
        <dbReference type="ChEBI" id="CHEBI:29108"/>
    </ligand>
</feature>
<dbReference type="InterPro" id="IPR012341">
    <property type="entry name" value="6hp_glycosidase-like_sf"/>
</dbReference>
<evidence type="ECO:0000256" key="10">
    <source>
        <dbReference type="PIRSR" id="PIRSR601382-2"/>
    </source>
</evidence>
<reference evidence="14" key="1">
    <citation type="submission" date="2023-03" db="EMBL/GenBank/DDBJ databases">
        <title>Massive genome expansion in bonnet fungi (Mycena s.s.) driven by repeated elements and novel gene families across ecological guilds.</title>
        <authorList>
            <consortium name="Lawrence Berkeley National Laboratory"/>
            <person name="Harder C.B."/>
            <person name="Miyauchi S."/>
            <person name="Viragh M."/>
            <person name="Kuo A."/>
            <person name="Thoen E."/>
            <person name="Andreopoulos B."/>
            <person name="Lu D."/>
            <person name="Skrede I."/>
            <person name="Drula E."/>
            <person name="Henrissat B."/>
            <person name="Morin E."/>
            <person name="Kohler A."/>
            <person name="Barry K."/>
            <person name="LaButti K."/>
            <person name="Morin E."/>
            <person name="Salamov A."/>
            <person name="Lipzen A."/>
            <person name="Mereny Z."/>
            <person name="Hegedus B."/>
            <person name="Baldrian P."/>
            <person name="Stursova M."/>
            <person name="Weitz H."/>
            <person name="Taylor A."/>
            <person name="Grigoriev I.V."/>
            <person name="Nagy L.G."/>
            <person name="Martin F."/>
            <person name="Kauserud H."/>
        </authorList>
    </citation>
    <scope>NUCLEOTIDE SEQUENCE</scope>
    <source>
        <strain evidence="14">9144</strain>
    </source>
</reference>
<feature type="transmembrane region" description="Helical" evidence="13">
    <location>
        <begin position="36"/>
        <end position="55"/>
    </location>
</feature>
<dbReference type="PRINTS" id="PR00747">
    <property type="entry name" value="GLYHDRLASE47"/>
</dbReference>
<dbReference type="GO" id="GO:0005975">
    <property type="term" value="P:carbohydrate metabolic process"/>
    <property type="evidence" value="ECO:0007669"/>
    <property type="project" value="InterPro"/>
</dbReference>
<dbReference type="Pfam" id="PF01532">
    <property type="entry name" value="Glyco_hydro_47"/>
    <property type="match status" value="1"/>
</dbReference>
<name>A0AAD6YW17_9AGAR</name>
<dbReference type="GO" id="GO:0004571">
    <property type="term" value="F:mannosyl-oligosaccharide 1,2-alpha-mannosidase activity"/>
    <property type="evidence" value="ECO:0007669"/>
    <property type="project" value="UniProtKB-EC"/>
</dbReference>
<keyword evidence="13" id="KW-1133">Transmembrane helix</keyword>
<dbReference type="PANTHER" id="PTHR11742">
    <property type="entry name" value="MANNOSYL-OLIGOSACCHARIDE ALPHA-1,2-MANNOSIDASE-RELATED"/>
    <property type="match status" value="1"/>
</dbReference>
<dbReference type="Proteomes" id="UP001219525">
    <property type="component" value="Unassembled WGS sequence"/>
</dbReference>
<dbReference type="AlphaFoldDB" id="A0AAD6YW17"/>
<dbReference type="Gene3D" id="1.50.10.10">
    <property type="match status" value="1"/>
</dbReference>
<evidence type="ECO:0000256" key="2">
    <source>
        <dbReference type="ARBA" id="ARBA00004922"/>
    </source>
</evidence>
<feature type="disulfide bond" evidence="11">
    <location>
        <begin position="359"/>
        <end position="393"/>
    </location>
</feature>
<keyword evidence="15" id="KW-1185">Reference proteome</keyword>
<dbReference type="PANTHER" id="PTHR11742:SF55">
    <property type="entry name" value="ENDOPLASMIC RETICULUM MANNOSYL-OLIGOSACCHARIDE 1,2-ALPHA-MANNOSIDASE"/>
    <property type="match status" value="1"/>
</dbReference>
<dbReference type="SUPFAM" id="SSF48225">
    <property type="entry name" value="Seven-hairpin glycosidases"/>
    <property type="match status" value="1"/>
</dbReference>
<evidence type="ECO:0000256" key="9">
    <source>
        <dbReference type="ARBA" id="ARBA00048605"/>
    </source>
</evidence>
<comment type="catalytic activity">
    <reaction evidence="9">
        <text>N(4)-(alpha-D-Man-(1-&gt;2)-alpha-D-Man-(1-&gt;2)-alpha-D-Man-(1-&gt;3)-[alpha-D-Man-(1-&gt;2)-alpha-D-Man-(1-&gt;3)-[alpha-D-Man-(1-&gt;2)-alpha-D-Man-(1-&gt;6)]-alpha-D-Man-(1-&gt;6)]-beta-D-Man-(1-&gt;4)-beta-D-GlcNAc-(1-&gt;4)-beta-D-GlcNAc)-L-asparaginyl-[protein] (N-glucan mannose isomer 9A1,2,3B1,2,3) + 4 H2O = N(4)-(alpha-D-Man-(1-&gt;3)-[alpha-D-Man-(1-&gt;3)-[alpha-D-Man-(1-&gt;6)]-alpha-D-Man-(1-&gt;6)]-beta-D-Man-(1-&gt;4)-beta-D-GlcNAc-(1-&gt;4)-beta-D-GlcNAc)-L-asparaginyl-[protein] (N-glucan mannose isomer 5A1,2) + 4 beta-D-mannose</text>
        <dbReference type="Rhea" id="RHEA:56008"/>
        <dbReference type="Rhea" id="RHEA-COMP:14356"/>
        <dbReference type="Rhea" id="RHEA-COMP:14367"/>
        <dbReference type="ChEBI" id="CHEBI:15377"/>
        <dbReference type="ChEBI" id="CHEBI:28563"/>
        <dbReference type="ChEBI" id="CHEBI:59087"/>
        <dbReference type="ChEBI" id="CHEBI:139493"/>
        <dbReference type="EC" id="3.2.1.113"/>
    </reaction>
</comment>
<dbReference type="GO" id="GO:0005509">
    <property type="term" value="F:calcium ion binding"/>
    <property type="evidence" value="ECO:0007669"/>
    <property type="project" value="InterPro"/>
</dbReference>
<gene>
    <name evidence="14" type="ORF">GGX14DRAFT_508231</name>
</gene>
<evidence type="ECO:0000256" key="4">
    <source>
        <dbReference type="ARBA" id="ARBA00022723"/>
    </source>
</evidence>
<protein>
    <recommendedName>
        <fullName evidence="12">alpha-1,2-Mannosidase</fullName>
        <ecNumber evidence="12">3.2.1.-</ecNumber>
    </recommendedName>
</protein>
<comment type="catalytic activity">
    <reaction evidence="8">
        <text>N(4)-(alpha-D-Man-(1-&gt;2)-alpha-D-Man-(1-&gt;2)-alpha-D-Man-(1-&gt;3)-[alpha-D-Man-(1-&gt;3)-[alpha-D-Man-(1-&gt;2)-alpha-D-Man-(1-&gt;6)]-alpha-D-Man-(1-&gt;6)]-beta-D-Man-(1-&gt;4)-beta-D-GlcNAc-(1-&gt;4)-beta-D-GlcNAc)-L-asparaginyl-[protein] (N-glucan mannose isomer 8A1,2,3B1,3) + 3 H2O = N(4)-(alpha-D-Man-(1-&gt;3)-[alpha-D-Man-(1-&gt;3)-[alpha-D-Man-(1-&gt;6)]-alpha-D-Man-(1-&gt;6)]-beta-D-Man-(1-&gt;4)-beta-D-GlcNAc-(1-&gt;4)-beta-D-GlcNAc)-L-asparaginyl-[protein] (N-glucan mannose isomer 5A1,2) + 3 beta-D-mannose</text>
        <dbReference type="Rhea" id="RHEA:56028"/>
        <dbReference type="Rhea" id="RHEA-COMP:14358"/>
        <dbReference type="Rhea" id="RHEA-COMP:14367"/>
        <dbReference type="ChEBI" id="CHEBI:15377"/>
        <dbReference type="ChEBI" id="CHEBI:28563"/>
        <dbReference type="ChEBI" id="CHEBI:59087"/>
        <dbReference type="ChEBI" id="CHEBI:60628"/>
        <dbReference type="EC" id="3.2.1.113"/>
    </reaction>
</comment>
<keyword evidence="13" id="KW-0812">Transmembrane</keyword>
<evidence type="ECO:0000256" key="1">
    <source>
        <dbReference type="ARBA" id="ARBA00001913"/>
    </source>
</evidence>
<dbReference type="EMBL" id="JARJCW010000001">
    <property type="protein sequence ID" value="KAJ7230485.1"/>
    <property type="molecule type" value="Genomic_DNA"/>
</dbReference>
<dbReference type="InterPro" id="IPR036026">
    <property type="entry name" value="Seven-hairpin_glycosidases"/>
</dbReference>
<keyword evidence="5 12" id="KW-0378">Hydrolase</keyword>
<dbReference type="GO" id="GO:0016020">
    <property type="term" value="C:membrane"/>
    <property type="evidence" value="ECO:0007669"/>
    <property type="project" value="InterPro"/>
</dbReference>
<accession>A0AAD6YW17</accession>
<evidence type="ECO:0000256" key="12">
    <source>
        <dbReference type="RuleBase" id="RU361193"/>
    </source>
</evidence>
<organism evidence="14 15">
    <name type="scientific">Mycena pura</name>
    <dbReference type="NCBI Taxonomy" id="153505"/>
    <lineage>
        <taxon>Eukaryota</taxon>
        <taxon>Fungi</taxon>
        <taxon>Dikarya</taxon>
        <taxon>Basidiomycota</taxon>
        <taxon>Agaricomycotina</taxon>
        <taxon>Agaricomycetes</taxon>
        <taxon>Agaricomycetidae</taxon>
        <taxon>Agaricales</taxon>
        <taxon>Marasmiineae</taxon>
        <taxon>Mycenaceae</taxon>
        <taxon>Mycena</taxon>
    </lineage>
</organism>
<evidence type="ECO:0000256" key="8">
    <source>
        <dbReference type="ARBA" id="ARBA00047669"/>
    </source>
</evidence>
<dbReference type="EC" id="3.2.1.-" evidence="12"/>
<sequence length="589" mass="66549">MLPFHTRQLNASYPPKRRVFSLQTFQLLYSRPVLRWMPLLLGSVLTLWLFGPFLFDYGRRTVPGLPFDASPKPIEPEVLSERARRVRDAYVHAYSGYRRDAWSFDELKPISGESVNNFNGWAVTLFDSLDTMWIMGLYDFFEEGMGVVSKTTFYVAADGYVPFFETIIRYLGGLLSAYALSGEPILLQKADELGAALLPAFETSSGLPMYAVNTETGDTRGGWTGSVLWSEALSNQMEYKYLAHLTGRAEYFERTEKIMEIMHNADIKGGQFPTQWDSSTGKPTNQHFSVGAYADSAHEYLLKQWLLTSQSEPRSKELYLRAVESIIDTLLYVTPNRKLLYVTDVNGASPSFMFEHLSCFLPGVLALGVHTLDLPESTKEIHLWAAEGIATTCWLSYADQASGLGPDVMSMTRPETPYSSGKWTTLLADWEAAGRPGGVPPGLGHTKTESSETARDYRADKATYLLRPEAIESFYILWRTTGNEVWRERGWAVFEAIEKHARVARGYASVANVNVVPTKHLDEMPSYFLAETLKYLYLMFIDQDMIPLDQWVFNTEAHPFPIFEWSAKERALYDIPPKVSPSAQVKRAG</sequence>
<evidence type="ECO:0000313" key="15">
    <source>
        <dbReference type="Proteomes" id="UP001219525"/>
    </source>
</evidence>
<keyword evidence="7 11" id="KW-1015">Disulfide bond</keyword>
<keyword evidence="12" id="KW-0326">Glycosidase</keyword>
<keyword evidence="6 10" id="KW-0106">Calcium</keyword>
<evidence type="ECO:0000256" key="11">
    <source>
        <dbReference type="PIRSR" id="PIRSR601382-3"/>
    </source>
</evidence>
<comment type="cofactor">
    <cofactor evidence="1 10">
        <name>Ca(2+)</name>
        <dbReference type="ChEBI" id="CHEBI:29108"/>
    </cofactor>
</comment>
<dbReference type="GO" id="GO:0036503">
    <property type="term" value="P:ERAD pathway"/>
    <property type="evidence" value="ECO:0007669"/>
    <property type="project" value="UniProtKB-ARBA"/>
</dbReference>
<evidence type="ECO:0000256" key="3">
    <source>
        <dbReference type="ARBA" id="ARBA00007658"/>
    </source>
</evidence>
<evidence type="ECO:0000256" key="5">
    <source>
        <dbReference type="ARBA" id="ARBA00022801"/>
    </source>
</evidence>
<comment type="similarity">
    <text evidence="3 12">Belongs to the glycosyl hydrolase 47 family.</text>
</comment>
<evidence type="ECO:0000256" key="6">
    <source>
        <dbReference type="ARBA" id="ARBA00022837"/>
    </source>
</evidence>
<dbReference type="InterPro" id="IPR001382">
    <property type="entry name" value="Glyco_hydro_47"/>
</dbReference>
<dbReference type="InterPro" id="IPR050749">
    <property type="entry name" value="Glycosyl_Hydrolase_47"/>
</dbReference>
<evidence type="ECO:0000256" key="7">
    <source>
        <dbReference type="ARBA" id="ARBA00023157"/>
    </source>
</evidence>